<dbReference type="FunFam" id="3.30.870.10:FF:000038">
    <property type="entry name" value="Probable tyrosyl-DNA phosphodiesterase"/>
    <property type="match status" value="1"/>
</dbReference>
<sequence length="1207" mass="134895">MNAQPKSGVVLAARYAVPFCLLLIPIWLSRINAHVPEPYLDEAFHVPQAQAYWAHKWTHWDPKITTPPGLYLWSYGLCAVLLFLRGSPTELTPEVLRATNVAATAIALPYRLQTLLDRLRKTRNTRPSGAWLSHTVLNICLFPPIFFFSGLYYTDILALLVVVEAYNWDLKRSADGAWAPLKTAAFVLLGLAALAFRQTNIFWGAIFLGGLQVIRQLRLKSKPCRSSGLADIARQGWQNELYDPLVSEASIEDYFKTSISLVTVAVGNLGTVISTAIPYLLILAGFGAFVFWNDGVVLGHKEFHTAGIHLPQMLYIWPYIVFFSWPLLLGPVINLALPKSLLPKFLDFGFPKKQKGLPKLLTAIIVIPIMLAVIHFNTIVHPFTLADNRHYVFYAFRILLRTHPAVRYAAAVVYFLCAWMVISALGFSTAPQPPQMRQISQPAAFQYPEPQTEPTPKKAERKQKTAKKAVKASKPAAPKPEPISEEAFARIQAHLIQRQKQQQGAPQVSFVLVWLAATALSLITAPLVEPRYFIIPWVMWRLHLPPQPTPLVHRRPQNGVDELNAKMATNFPLFLETYWFLVINAVTGYIFLYCGFEWPQEPGKIQRFMCVLLVNSIDQLRCGDRPSKRAKVLAVNTKPEVSDEGHAPSRDDSTDFIKPLASLHRSITPPRISRSVRDPAPPPPAYDDAISSSREAQPCSLGQKVLPSPIQLTHIRDFPPSSGNNVDTVRLRDILGDPMIRECWQFNYLHDVDFLMSQFDEDVRALVKLKVVHGSWKREAPNRVRIDEACARYPNVEAIVAYMPEAFGTHHSKMMILLRHDDCAQVVIHTANMIPGDWANMTQAVWRSPLLPLRTRGDTDDPSDDDQQLPGSGARFKRDLLAYLGEYGSKKTGPLVRQLRQYDFGAVRAALVASVPSKQNLSEADARVKTLWGWVALKDVLKNVPLAAVGDNEKGDEGLGEKEKKKRPHIVVQISSVASLGQTDKWLRDILFASLAPKREDPKPRYSIVFPTPDEIRRSLNGYGSGGSIHMKLQSAAQQKQLQYIRPFLCHWAGDDDAVQPAVVRREAGRRRAAPHIKTYIRFSTEEMTTIDWAMVTSANLSTQAWGAAVNANGEVRICSWEIGVVVWPELLTRGSPGTATTPPVKTVMTPCHRTDTPAAAADDAAVTVGFRMPYDLPLTPYTAADIPWCATASHSEPDWLGQTWDG</sequence>
<keyword evidence="6" id="KW-0328">Glycosyltransferase</keyword>
<evidence type="ECO:0000256" key="5">
    <source>
        <dbReference type="ARBA" id="ARBA00018512"/>
    </source>
</evidence>
<feature type="region of interest" description="Disordered" evidence="18">
    <location>
        <begin position="445"/>
        <end position="481"/>
    </location>
</feature>
<evidence type="ECO:0000313" key="21">
    <source>
        <dbReference type="Proteomes" id="UP000249829"/>
    </source>
</evidence>
<keyword evidence="11 19" id="KW-0472">Membrane</keyword>
<dbReference type="Proteomes" id="UP000249829">
    <property type="component" value="Unassembled WGS sequence"/>
</dbReference>
<feature type="transmembrane region" description="Helical" evidence="19">
    <location>
        <begin position="7"/>
        <end position="28"/>
    </location>
</feature>
<evidence type="ECO:0000256" key="10">
    <source>
        <dbReference type="ARBA" id="ARBA00022989"/>
    </source>
</evidence>
<dbReference type="EMBL" id="KZ825153">
    <property type="protein sequence ID" value="PYI17708.1"/>
    <property type="molecule type" value="Genomic_DNA"/>
</dbReference>
<comment type="pathway">
    <text evidence="2">Protein modification; protein glycosylation.</text>
</comment>
<proteinExistence type="inferred from homology"/>
<dbReference type="Gene3D" id="3.30.870.10">
    <property type="entry name" value="Endonuclease Chain A"/>
    <property type="match status" value="2"/>
</dbReference>
<evidence type="ECO:0000256" key="2">
    <source>
        <dbReference type="ARBA" id="ARBA00004922"/>
    </source>
</evidence>
<dbReference type="Pfam" id="PF06087">
    <property type="entry name" value="Tyr-DNA_phospho"/>
    <property type="match status" value="1"/>
</dbReference>
<evidence type="ECO:0000256" key="14">
    <source>
        <dbReference type="ARBA" id="ARBA00048064"/>
    </source>
</evidence>
<dbReference type="GO" id="GO:0006281">
    <property type="term" value="P:DNA repair"/>
    <property type="evidence" value="ECO:0007669"/>
    <property type="project" value="InterPro"/>
</dbReference>
<dbReference type="PANTHER" id="PTHR12989:SF10">
    <property type="entry name" value="DOL-P-GLC:GLC(2)MAN(9)GLCNAC(2)-PP-DOL ALPHA-1,2-GLUCOSYLTRANSFERASE-RELATED"/>
    <property type="match status" value="1"/>
</dbReference>
<feature type="binding site" evidence="16">
    <location>
        <position position="813"/>
    </location>
    <ligand>
        <name>substrate</name>
    </ligand>
</feature>
<comment type="subcellular location">
    <subcellularLocation>
        <location evidence="1">Endoplasmic reticulum membrane</location>
        <topology evidence="1">Multi-pass membrane protein</topology>
    </subcellularLocation>
</comment>
<feature type="transmembrane region" description="Helical" evidence="19">
    <location>
        <begin position="405"/>
        <end position="427"/>
    </location>
</feature>
<feature type="transmembrane region" description="Helical" evidence="19">
    <location>
        <begin position="360"/>
        <end position="385"/>
    </location>
</feature>
<evidence type="ECO:0000256" key="6">
    <source>
        <dbReference type="ARBA" id="ARBA00022676"/>
    </source>
</evidence>
<keyword evidence="10 19" id="KW-1133">Transmembrane helix</keyword>
<feature type="active site" description="Nucleophile" evidence="15">
    <location>
        <position position="811"/>
    </location>
</feature>
<feature type="site" description="Interaction with DNA" evidence="17">
    <location>
        <position position="1102"/>
    </location>
</feature>
<evidence type="ECO:0000256" key="13">
    <source>
        <dbReference type="ARBA" id="ARBA00044727"/>
    </source>
</evidence>
<keyword evidence="7" id="KW-0808">Transferase</keyword>
<evidence type="ECO:0000256" key="4">
    <source>
        <dbReference type="ARBA" id="ARBA00011967"/>
    </source>
</evidence>
<protein>
    <recommendedName>
        <fullName evidence="5">Dol-P-Glc:Glc(2)Man(9)GlcNAc(2)-PP-Dol alpha-1,2-glucosyltransferase</fullName>
        <ecNumber evidence="4">2.4.1.256</ecNumber>
    </recommendedName>
    <alternativeName>
        <fullName evidence="12">Asparagine-linked glycosylation protein 10</fullName>
    </alternativeName>
</protein>
<dbReference type="GO" id="GO:0008081">
    <property type="term" value="F:phosphoric diester hydrolase activity"/>
    <property type="evidence" value="ECO:0007669"/>
    <property type="project" value="InterPro"/>
</dbReference>
<dbReference type="CDD" id="cd09123">
    <property type="entry name" value="PLDc_Tdp1_2"/>
    <property type="match status" value="1"/>
</dbReference>
<feature type="transmembrane region" description="Helical" evidence="19">
    <location>
        <begin position="259"/>
        <end position="292"/>
    </location>
</feature>
<dbReference type="InterPro" id="IPR010347">
    <property type="entry name" value="Tdp1"/>
</dbReference>
<feature type="transmembrane region" description="Helical" evidence="19">
    <location>
        <begin position="508"/>
        <end position="528"/>
    </location>
</feature>
<feature type="binding site" evidence="16">
    <location>
        <position position="1078"/>
    </location>
    <ligand>
        <name>substrate</name>
    </ligand>
</feature>
<comment type="similarity">
    <text evidence="3">Belongs to the ALG10 glucosyltransferase family.</text>
</comment>
<accession>A0A2V5H1F5</accession>
<evidence type="ECO:0000256" key="3">
    <source>
        <dbReference type="ARBA" id="ARBA00010600"/>
    </source>
</evidence>
<dbReference type="GO" id="GO:0106073">
    <property type="term" value="F:dolichyl pyrophosphate Glc2Man9GlcNAc2 alpha-1,2-glucosyltransferase activity"/>
    <property type="evidence" value="ECO:0007669"/>
    <property type="project" value="UniProtKB-EC"/>
</dbReference>
<dbReference type="UniPathway" id="UPA00378"/>
<feature type="compositionally biased region" description="Basic residues" evidence="18">
    <location>
        <begin position="459"/>
        <end position="471"/>
    </location>
</feature>
<evidence type="ECO:0000256" key="12">
    <source>
        <dbReference type="ARBA" id="ARBA00032069"/>
    </source>
</evidence>
<dbReference type="STRING" id="1450538.A0A2V5H1F5"/>
<keyword evidence="8 19" id="KW-0812">Transmembrane</keyword>
<evidence type="ECO:0000256" key="17">
    <source>
        <dbReference type="PIRSR" id="PIRSR610347-3"/>
    </source>
</evidence>
<reference evidence="20 21" key="1">
    <citation type="submission" date="2018-02" db="EMBL/GenBank/DDBJ databases">
        <title>The genomes of Aspergillus section Nigri reveals drivers in fungal speciation.</title>
        <authorList>
            <consortium name="DOE Joint Genome Institute"/>
            <person name="Vesth T.C."/>
            <person name="Nybo J."/>
            <person name="Theobald S."/>
            <person name="Brandl J."/>
            <person name="Frisvad J.C."/>
            <person name="Nielsen K.F."/>
            <person name="Lyhne E.K."/>
            <person name="Kogle M.E."/>
            <person name="Kuo A."/>
            <person name="Riley R."/>
            <person name="Clum A."/>
            <person name="Nolan M."/>
            <person name="Lipzen A."/>
            <person name="Salamov A."/>
            <person name="Henrissat B."/>
            <person name="Wiebenga A."/>
            <person name="De vries R.P."/>
            <person name="Grigoriev I.V."/>
            <person name="Mortensen U.H."/>
            <person name="Andersen M.R."/>
            <person name="Baker S.E."/>
        </authorList>
    </citation>
    <scope>NUCLEOTIDE SEQUENCE [LARGE SCALE GENOMIC DNA]</scope>
    <source>
        <strain evidence="20 21">CBS 115571</strain>
    </source>
</reference>
<feature type="region of interest" description="Disordered" evidence="18">
    <location>
        <begin position="671"/>
        <end position="693"/>
    </location>
</feature>
<feature type="region of interest" description="Disordered" evidence="18">
    <location>
        <begin position="853"/>
        <end position="872"/>
    </location>
</feature>
<evidence type="ECO:0000256" key="11">
    <source>
        <dbReference type="ARBA" id="ARBA00023136"/>
    </source>
</evidence>
<feature type="transmembrane region" description="Helical" evidence="19">
    <location>
        <begin position="316"/>
        <end position="337"/>
    </location>
</feature>
<dbReference type="GO" id="GO:0006488">
    <property type="term" value="P:dolichol-linked oligosaccharide biosynthetic process"/>
    <property type="evidence" value="ECO:0007669"/>
    <property type="project" value="InterPro"/>
</dbReference>
<dbReference type="Pfam" id="PF04922">
    <property type="entry name" value="DIE2_ALG10"/>
    <property type="match status" value="1"/>
</dbReference>
<evidence type="ECO:0000256" key="16">
    <source>
        <dbReference type="PIRSR" id="PIRSR610347-2"/>
    </source>
</evidence>
<dbReference type="EC" id="2.4.1.256" evidence="4"/>
<dbReference type="FunFam" id="3.30.870.10:FF:000047">
    <property type="entry name" value="Probable tyrosyl-DNA phosphodiesterase"/>
    <property type="match status" value="1"/>
</dbReference>
<dbReference type="CDD" id="cd09194">
    <property type="entry name" value="PLDc_yTdp1_1"/>
    <property type="match status" value="1"/>
</dbReference>
<evidence type="ECO:0000313" key="20">
    <source>
        <dbReference type="EMBL" id="PYI17708.1"/>
    </source>
</evidence>
<name>A0A2V5H1F5_ASPV1</name>
<feature type="transmembrane region" description="Helical" evidence="19">
    <location>
        <begin position="70"/>
        <end position="87"/>
    </location>
</feature>
<organism evidence="20 21">
    <name type="scientific">Aspergillus violaceofuscus (strain CBS 115571)</name>
    <dbReference type="NCBI Taxonomy" id="1450538"/>
    <lineage>
        <taxon>Eukaryota</taxon>
        <taxon>Fungi</taxon>
        <taxon>Dikarya</taxon>
        <taxon>Ascomycota</taxon>
        <taxon>Pezizomycotina</taxon>
        <taxon>Eurotiomycetes</taxon>
        <taxon>Eurotiomycetidae</taxon>
        <taxon>Eurotiales</taxon>
        <taxon>Aspergillaceae</taxon>
        <taxon>Aspergillus</taxon>
    </lineage>
</organism>
<dbReference type="GO" id="GO:0005634">
    <property type="term" value="C:nucleus"/>
    <property type="evidence" value="ECO:0007669"/>
    <property type="project" value="InterPro"/>
</dbReference>
<evidence type="ECO:0000256" key="19">
    <source>
        <dbReference type="SAM" id="Phobius"/>
    </source>
</evidence>
<evidence type="ECO:0000256" key="15">
    <source>
        <dbReference type="PIRSR" id="PIRSR610347-1"/>
    </source>
</evidence>
<gene>
    <name evidence="20" type="ORF">BO99DRAFT_474818</name>
</gene>
<dbReference type="GO" id="GO:0005789">
    <property type="term" value="C:endoplasmic reticulum membrane"/>
    <property type="evidence" value="ECO:0007669"/>
    <property type="project" value="UniProtKB-SubCell"/>
</dbReference>
<dbReference type="AlphaFoldDB" id="A0A2V5H1F5"/>
<feature type="active site" description="Proton donor/acceptor" evidence="15">
    <location>
        <position position="1076"/>
    </location>
</feature>
<evidence type="ECO:0000256" key="9">
    <source>
        <dbReference type="ARBA" id="ARBA00022824"/>
    </source>
</evidence>
<dbReference type="OMA" id="KIQRFMC"/>
<dbReference type="SUPFAM" id="SSF56024">
    <property type="entry name" value="Phospholipase D/nuclease"/>
    <property type="match status" value="2"/>
</dbReference>
<keyword evidence="21" id="KW-1185">Reference proteome</keyword>
<keyword evidence="9" id="KW-0256">Endoplasmic reticulum</keyword>
<evidence type="ECO:0000256" key="18">
    <source>
        <dbReference type="SAM" id="MobiDB-lite"/>
    </source>
</evidence>
<feature type="transmembrane region" description="Helical" evidence="19">
    <location>
        <begin position="177"/>
        <end position="195"/>
    </location>
</feature>
<evidence type="ECO:0000256" key="7">
    <source>
        <dbReference type="ARBA" id="ARBA00022679"/>
    </source>
</evidence>
<dbReference type="PANTHER" id="PTHR12989">
    <property type="entry name" value="ALPHA-1,2-GLUCOSYLTRANSFERASE ALG10"/>
    <property type="match status" value="1"/>
</dbReference>
<evidence type="ECO:0000256" key="8">
    <source>
        <dbReference type="ARBA" id="ARBA00022692"/>
    </source>
</evidence>
<evidence type="ECO:0000256" key="1">
    <source>
        <dbReference type="ARBA" id="ARBA00004477"/>
    </source>
</evidence>
<comment type="function">
    <text evidence="13">Dol-P-Glc:Glc(2)Man(9)GlcNAc(2)-PP-Dol alpha-1,2-glucosyltransferase that operates in the biosynthetic pathway of dolichol-linked oligosaccharides, the glycan precursors employed in protein asparagine (N)-glycosylation. The assembly of dolichol-linked oligosaccharides begins on the cytosolic side of the endoplasmic reticulum membrane and finishes in its lumen. The sequential addition of sugars to dolichol pyrophosphate produces dolichol-linked oligosaccharides containing fourteen sugars, including two GlcNAcs, nine mannoses and three glucoses. Once assembled, the oligosaccharide is transferred from the lipid to nascent proteins by oligosaccharyltransferases. In the lumen of the endoplasmic reticulum, adds the third and last glucose residue from dolichyl phosphate glucose (Dol-P-Glc) onto the lipid-linked oligosaccharide intermediate Glc(2)Man(9)GlcNAc(2)-PP-Dol to produce Glc(3)Man(9)GlcNAc(2)-PP-Dol.</text>
</comment>
<comment type="catalytic activity">
    <reaction evidence="14">
        <text>an alpha-D-Glc-(1-&gt;3)-alpha-D-Glc-(1-&gt;3)-alpha-D-Man-(1-&gt;2)-alpha-D-Man-(1-&gt;2)-alpha-D-Man-(1-&gt;3)-[alpha-D-Man-(1-&gt;2)-alpha-D-Man-(1-&gt;3)-[alpha-D-Man-(1-&gt;2)-alpha-D-Man-(1-&gt;6)]-alpha-D-Man-(1-&gt;6)]-beta-D-Man-(1-&gt;4)-beta-D-GlcNAc-(1-&gt;4)-alpha-D-GlcNAc-diphospho-di-trans,poly-cis-dolichol + a di-trans,poly-cis-dolichyl beta-D-glucosyl phosphate = a alpha-D-Glc-(1-&gt;2)-alpha-D-Glc-(1-&gt;3)-alpha-D-Glc-(1-&gt;3)-alpha-D-Man-(1-&gt;2)-alpha-D-Man-(1-&gt;2)-alpha-D-Man-(1-&gt;3)-[alpha-D-Man-(1-&gt;2)-alpha-D-Man-(1-&gt;3)-[alpha-D-Man-(1-&gt;2)-alpha-D-Man-(1-&gt;6)]-alpha-D-Man-(1-&gt;6)]-beta-D-Man-(1-&gt;4)-beta-D-GlcNAc-(1-&gt;4)-alpha-D-GlcNAc-diphospho-di-trans,poly-cis-dolichol + a di-trans,poly-cis-dolichyl phosphate + H(+)</text>
        <dbReference type="Rhea" id="RHEA:29543"/>
        <dbReference type="Rhea" id="RHEA-COMP:19498"/>
        <dbReference type="Rhea" id="RHEA-COMP:19502"/>
        <dbReference type="Rhea" id="RHEA-COMP:19512"/>
        <dbReference type="Rhea" id="RHEA-COMP:19522"/>
        <dbReference type="ChEBI" id="CHEBI:15378"/>
        <dbReference type="ChEBI" id="CHEBI:57525"/>
        <dbReference type="ChEBI" id="CHEBI:57683"/>
        <dbReference type="ChEBI" id="CHEBI:132522"/>
        <dbReference type="ChEBI" id="CHEBI:132523"/>
        <dbReference type="EC" id="2.4.1.256"/>
    </reaction>
    <physiologicalReaction direction="left-to-right" evidence="14">
        <dbReference type="Rhea" id="RHEA:29544"/>
    </physiologicalReaction>
</comment>
<dbReference type="InterPro" id="IPR016900">
    <property type="entry name" value="Alg10"/>
</dbReference>
<feature type="transmembrane region" description="Helical" evidence="19">
    <location>
        <begin position="128"/>
        <end position="146"/>
    </location>
</feature>